<evidence type="ECO:0000313" key="10">
    <source>
        <dbReference type="EMBL" id="TDQ69438.1"/>
    </source>
</evidence>
<dbReference type="Gene3D" id="2.30.22.10">
    <property type="entry name" value="Head domain of nucleotide exchange factor GrpE"/>
    <property type="match status" value="1"/>
</dbReference>
<dbReference type="GO" id="GO:0051082">
    <property type="term" value="F:unfolded protein binding"/>
    <property type="evidence" value="ECO:0007669"/>
    <property type="project" value="TreeGrafter"/>
</dbReference>
<proteinExistence type="inferred from homology"/>
<evidence type="ECO:0000256" key="4">
    <source>
        <dbReference type="ARBA" id="ARBA00022490"/>
    </source>
</evidence>
<keyword evidence="5 7" id="KW-0346">Stress response</keyword>
<evidence type="ECO:0000256" key="3">
    <source>
        <dbReference type="ARBA" id="ARBA00011738"/>
    </source>
</evidence>
<keyword evidence="4 7" id="KW-0963">Cytoplasm</keyword>
<evidence type="ECO:0000256" key="9">
    <source>
        <dbReference type="SAM" id="MobiDB-lite"/>
    </source>
</evidence>
<dbReference type="InterPro" id="IPR013805">
    <property type="entry name" value="GrpE_CC"/>
</dbReference>
<evidence type="ECO:0000256" key="2">
    <source>
        <dbReference type="ARBA" id="ARBA00009054"/>
    </source>
</evidence>
<protein>
    <recommendedName>
        <fullName evidence="7">Protein GrpE</fullName>
    </recommendedName>
    <alternativeName>
        <fullName evidence="7">HSP-70 cofactor</fullName>
    </alternativeName>
</protein>
<evidence type="ECO:0000256" key="5">
    <source>
        <dbReference type="ARBA" id="ARBA00023016"/>
    </source>
</evidence>
<dbReference type="HAMAP" id="MF_01151">
    <property type="entry name" value="GrpE"/>
    <property type="match status" value="1"/>
</dbReference>
<gene>
    <name evidence="7" type="primary">grpE</name>
    <name evidence="10" type="ORF">C7391_0764</name>
</gene>
<dbReference type="GO" id="GO:0000774">
    <property type="term" value="F:adenyl-nucleotide exchange factor activity"/>
    <property type="evidence" value="ECO:0007669"/>
    <property type="project" value="InterPro"/>
</dbReference>
<dbReference type="OrthoDB" id="372230at2157"/>
<evidence type="ECO:0000256" key="8">
    <source>
        <dbReference type="RuleBase" id="RU004478"/>
    </source>
</evidence>
<dbReference type="CDD" id="cd00446">
    <property type="entry name" value="GrpE"/>
    <property type="match status" value="1"/>
</dbReference>
<dbReference type="SUPFAM" id="SSF51064">
    <property type="entry name" value="Head domain of nucleotide exchange factor GrpE"/>
    <property type="match status" value="1"/>
</dbReference>
<dbReference type="RefSeq" id="WP_166627396.1">
    <property type="nucleotide sequence ID" value="NZ_JAHDUW010000002.1"/>
</dbReference>
<dbReference type="FunFam" id="2.30.22.10:FF:000001">
    <property type="entry name" value="Protein GrpE"/>
    <property type="match status" value="1"/>
</dbReference>
<evidence type="ECO:0000256" key="7">
    <source>
        <dbReference type="HAMAP-Rule" id="MF_01151"/>
    </source>
</evidence>
<dbReference type="Proteomes" id="UP000294855">
    <property type="component" value="Unassembled WGS sequence"/>
</dbReference>
<comment type="subunit">
    <text evidence="3 7">Homodimer.</text>
</comment>
<organism evidence="10 11">
    <name type="scientific">Methanimicrococcus blatticola</name>
    <dbReference type="NCBI Taxonomy" id="91560"/>
    <lineage>
        <taxon>Archaea</taxon>
        <taxon>Methanobacteriati</taxon>
        <taxon>Methanobacteriota</taxon>
        <taxon>Stenosarchaea group</taxon>
        <taxon>Methanomicrobia</taxon>
        <taxon>Methanosarcinales</taxon>
        <taxon>Methanosarcinaceae</taxon>
        <taxon>Methanimicrococcus</taxon>
    </lineage>
</organism>
<accession>A0A484F6G4</accession>
<dbReference type="GO" id="GO:0005737">
    <property type="term" value="C:cytoplasm"/>
    <property type="evidence" value="ECO:0007669"/>
    <property type="project" value="UniProtKB-SubCell"/>
</dbReference>
<dbReference type="GO" id="GO:0006457">
    <property type="term" value="P:protein folding"/>
    <property type="evidence" value="ECO:0007669"/>
    <property type="project" value="InterPro"/>
</dbReference>
<comment type="function">
    <text evidence="7">Participates actively in the response to hyperosmotic and heat shock by preventing the aggregation of stress-denatured proteins, in association with DnaK and GrpE. It is the nucleotide exchange factor for DnaK and may function as a thermosensor. Unfolded proteins bind initially to DnaJ; upon interaction with the DnaJ-bound protein, DnaK hydrolyzes its bound ATP, resulting in the formation of a stable complex. GrpE releases ADP from DnaK; ATP binding to DnaK triggers the release of the substrate protein, thus completing the reaction cycle. Several rounds of ATP-dependent interactions between DnaJ, DnaK and GrpE are required for fully efficient folding.</text>
</comment>
<keyword evidence="11" id="KW-1185">Reference proteome</keyword>
<evidence type="ECO:0000256" key="6">
    <source>
        <dbReference type="ARBA" id="ARBA00023186"/>
    </source>
</evidence>
<comment type="caution">
    <text evidence="10">The sequence shown here is derived from an EMBL/GenBank/DDBJ whole genome shotgun (WGS) entry which is preliminary data.</text>
</comment>
<dbReference type="GO" id="GO:0042803">
    <property type="term" value="F:protein homodimerization activity"/>
    <property type="evidence" value="ECO:0007669"/>
    <property type="project" value="InterPro"/>
</dbReference>
<dbReference type="EMBL" id="SNYS01000007">
    <property type="protein sequence ID" value="TDQ69438.1"/>
    <property type="molecule type" value="Genomic_DNA"/>
</dbReference>
<dbReference type="Pfam" id="PF01025">
    <property type="entry name" value="GrpE"/>
    <property type="match status" value="1"/>
</dbReference>
<name>A0A484F6G4_9EURY</name>
<dbReference type="InterPro" id="IPR009012">
    <property type="entry name" value="GrpE_head"/>
</dbReference>
<keyword evidence="6 7" id="KW-0143">Chaperone</keyword>
<comment type="similarity">
    <text evidence="2 7 8">Belongs to the GrpE family.</text>
</comment>
<feature type="compositionally biased region" description="Acidic residues" evidence="9">
    <location>
        <begin position="1"/>
        <end position="34"/>
    </location>
</feature>
<dbReference type="InterPro" id="IPR000740">
    <property type="entry name" value="GrpE"/>
</dbReference>
<dbReference type="PANTHER" id="PTHR21237:SF23">
    <property type="entry name" value="GRPE PROTEIN HOMOLOG, MITOCHONDRIAL"/>
    <property type="match status" value="1"/>
</dbReference>
<reference evidence="10 11" key="1">
    <citation type="submission" date="2019-03" db="EMBL/GenBank/DDBJ databases">
        <title>Genomic Encyclopedia of Type Strains, Phase IV (KMG-IV): sequencing the most valuable type-strain genomes for metagenomic binning, comparative biology and taxonomic classification.</title>
        <authorList>
            <person name="Goeker M."/>
        </authorList>
    </citation>
    <scope>NUCLEOTIDE SEQUENCE [LARGE SCALE GENOMIC DNA]</scope>
    <source>
        <strain evidence="10 11">DSM 13328</strain>
    </source>
</reference>
<evidence type="ECO:0000256" key="1">
    <source>
        <dbReference type="ARBA" id="ARBA00004496"/>
    </source>
</evidence>
<evidence type="ECO:0000313" key="11">
    <source>
        <dbReference type="Proteomes" id="UP000294855"/>
    </source>
</evidence>
<dbReference type="SUPFAM" id="SSF58014">
    <property type="entry name" value="Coiled-coil domain of nucleotide exchange factor GrpE"/>
    <property type="match status" value="1"/>
</dbReference>
<dbReference type="PRINTS" id="PR00773">
    <property type="entry name" value="GRPEPROTEIN"/>
</dbReference>
<feature type="region of interest" description="Disordered" evidence="9">
    <location>
        <begin position="1"/>
        <end position="55"/>
    </location>
</feature>
<dbReference type="PANTHER" id="PTHR21237">
    <property type="entry name" value="GRPE PROTEIN"/>
    <property type="match status" value="1"/>
</dbReference>
<dbReference type="AlphaFoldDB" id="A0A484F6G4"/>
<feature type="compositionally biased region" description="Polar residues" evidence="9">
    <location>
        <begin position="37"/>
        <end position="54"/>
    </location>
</feature>
<dbReference type="GO" id="GO:0051087">
    <property type="term" value="F:protein-folding chaperone binding"/>
    <property type="evidence" value="ECO:0007669"/>
    <property type="project" value="InterPro"/>
</dbReference>
<comment type="subcellular location">
    <subcellularLocation>
        <location evidence="1 7">Cytoplasm</location>
    </subcellularLocation>
</comment>
<dbReference type="Gene3D" id="3.90.20.20">
    <property type="match status" value="1"/>
</dbReference>
<sequence>MSHTEYDDEAVQSDSAESAEDDSFMSECIPEEDGGTTAETDGNIGQSEGVQSDALSEENAALLKRVEDLTSAYLTLAADFENYKKRNQKHIEDIKKFASEPLMLNMIEVADNFERAIASAEKESADKDSLMEGVKNTYRQFMNYLESSGLSKISSEPGTEFDPHLHESVAQIPMADCPEETIVEVFKPGYTLHSKVIRPATVTVSTEPDE</sequence>